<feature type="region of interest" description="Disordered" evidence="1">
    <location>
        <begin position="1"/>
        <end position="23"/>
    </location>
</feature>
<gene>
    <name evidence="3" type="ORF">GCM10007857_32470</name>
</gene>
<dbReference type="Pfam" id="PF03432">
    <property type="entry name" value="Relaxase"/>
    <property type="match status" value="1"/>
</dbReference>
<sequence>MIVKNSGDGKSFGPRAEYLTHDKDARTDERVDWTKTHNLANENVHAAIDEMQLTAENAELLKQEAGVRGGGRRAEKISKHYSLNWAISDSPSQEHMIETCRDFLRHMGWHEHQAVFIAHNDKPYKHVHILINAVHPETGLRLNDDFEHERAQAWALQYELSQNHVHCTERLKNANEREKNMPRNIWMSFQPYEQEFLKSEQHWQQNVEVPEYQPKNRKSAEWEIFKEIQRDERDQFYADGKREFKALRASIYREVREEFRERWGDYYKAKKLGRKEDQHSLEKVKSEIIADQKAALEPRRDAACAELLQAREIKRQELRERQTKERAEFRGRLELGIDNSDFFHHLTTGRERREEIGLGFREAASEVTRSTTVEQTRSSEWAEVEHDSRRRLSRVGLLQAAEFGPRKAARAAGALVDGVFSFLTNLGSAPPEPISSQERADQFREAAENALKQEQHRGREEEDAGWRERQRAISRE</sequence>
<dbReference type="EMBL" id="BSOW01000010">
    <property type="protein sequence ID" value="GLR86536.1"/>
    <property type="molecule type" value="Genomic_DNA"/>
</dbReference>
<keyword evidence="4" id="KW-1185">Reference proteome</keyword>
<feature type="domain" description="MobA/VirD2-like nuclease" evidence="2">
    <location>
        <begin position="21"/>
        <end position="160"/>
    </location>
</feature>
<protein>
    <recommendedName>
        <fullName evidence="2">MobA/VirD2-like nuclease domain-containing protein</fullName>
    </recommendedName>
</protein>
<proteinExistence type="predicted"/>
<evidence type="ECO:0000313" key="3">
    <source>
        <dbReference type="EMBL" id="GLR86536.1"/>
    </source>
</evidence>
<reference evidence="4" key="1">
    <citation type="journal article" date="2019" name="Int. J. Syst. Evol. Microbiol.">
        <title>The Global Catalogue of Microorganisms (GCM) 10K type strain sequencing project: providing services to taxonomists for standard genome sequencing and annotation.</title>
        <authorList>
            <consortium name="The Broad Institute Genomics Platform"/>
            <consortium name="The Broad Institute Genome Sequencing Center for Infectious Disease"/>
            <person name="Wu L."/>
            <person name="Ma J."/>
        </authorList>
    </citation>
    <scope>NUCLEOTIDE SEQUENCE [LARGE SCALE GENOMIC DNA]</scope>
    <source>
        <strain evidence="4">NBRC 102520</strain>
    </source>
</reference>
<dbReference type="InterPro" id="IPR005094">
    <property type="entry name" value="Endonuclease_MobA/VirD2"/>
</dbReference>
<evidence type="ECO:0000313" key="4">
    <source>
        <dbReference type="Proteomes" id="UP001156905"/>
    </source>
</evidence>
<dbReference type="RefSeq" id="WP_284267055.1">
    <property type="nucleotide sequence ID" value="NZ_BSOW01000010.1"/>
</dbReference>
<dbReference type="Proteomes" id="UP001156905">
    <property type="component" value="Unassembled WGS sequence"/>
</dbReference>
<comment type="caution">
    <text evidence="3">The sequence shown here is derived from an EMBL/GenBank/DDBJ whole genome shotgun (WGS) entry which is preliminary data.</text>
</comment>
<accession>A0ABQ6AZA9</accession>
<organism evidence="3 4">
    <name type="scientific">Bradyrhizobium iriomotense</name>
    <dbReference type="NCBI Taxonomy" id="441950"/>
    <lineage>
        <taxon>Bacteria</taxon>
        <taxon>Pseudomonadati</taxon>
        <taxon>Pseudomonadota</taxon>
        <taxon>Alphaproteobacteria</taxon>
        <taxon>Hyphomicrobiales</taxon>
        <taxon>Nitrobacteraceae</taxon>
        <taxon>Bradyrhizobium</taxon>
    </lineage>
</organism>
<name>A0ABQ6AZA9_9BRAD</name>
<evidence type="ECO:0000259" key="2">
    <source>
        <dbReference type="Pfam" id="PF03432"/>
    </source>
</evidence>
<feature type="region of interest" description="Disordered" evidence="1">
    <location>
        <begin position="448"/>
        <end position="476"/>
    </location>
</feature>
<evidence type="ECO:0000256" key="1">
    <source>
        <dbReference type="SAM" id="MobiDB-lite"/>
    </source>
</evidence>